<keyword evidence="1" id="KW-0233">DNA recombination</keyword>
<dbReference type="InterPro" id="IPR011010">
    <property type="entry name" value="DNA_brk_join_enz"/>
</dbReference>
<accession>A0A1G7X8Q0</accession>
<feature type="region of interest" description="Disordered" evidence="2">
    <location>
        <begin position="315"/>
        <end position="339"/>
    </location>
</feature>
<dbReference type="InterPro" id="IPR050090">
    <property type="entry name" value="Tyrosine_recombinase_XerCD"/>
</dbReference>
<dbReference type="RefSeq" id="WP_245744205.1">
    <property type="nucleotide sequence ID" value="NZ_FNCC01000011.1"/>
</dbReference>
<evidence type="ECO:0000256" key="1">
    <source>
        <dbReference type="ARBA" id="ARBA00023172"/>
    </source>
</evidence>
<dbReference type="PROSITE" id="PS51898">
    <property type="entry name" value="TYR_RECOMBINASE"/>
    <property type="match status" value="1"/>
</dbReference>
<organism evidence="4 5">
    <name type="scientific">Lentzea fradiae</name>
    <dbReference type="NCBI Taxonomy" id="200378"/>
    <lineage>
        <taxon>Bacteria</taxon>
        <taxon>Bacillati</taxon>
        <taxon>Actinomycetota</taxon>
        <taxon>Actinomycetes</taxon>
        <taxon>Pseudonocardiales</taxon>
        <taxon>Pseudonocardiaceae</taxon>
        <taxon>Lentzea</taxon>
    </lineage>
</organism>
<evidence type="ECO:0000313" key="5">
    <source>
        <dbReference type="Proteomes" id="UP000199623"/>
    </source>
</evidence>
<sequence length="480" mass="53818">MSETTLKVTFWEIADWTKRKTAKGKKRPKPWGVRWVTEKKSHSEWFANKAQAINRRSDLMRAARLGEEFDVETGLPLSELKRKNSLSLLEFAQSYVDMKWPDSAAKTRSSTVDALATACAAFVKNGPGRPELAELRGVLTRHLLPPTTRDDQLGREQQEVVDWLVRYSRSLYDMTDAVAVREVLDALATKLDGKSAAATVYSRKRAVLFNLLGLAVERELIQDNPLNRIKRKATKIVDQVDPRVVANPRQVEELLTAVSYVGRRNADRGAHLEAFFATCYYAAARPAEALGLKLDDCTLPDEGWGMLMLGESRPSAGKRWTDSGEVHDQRGLKHRGAKDVRPVPIPPVHVRRLREHVERFGVASDGRLFWSPNGGVVSSSTYYRVWRDARAYALTPAQVASPLGGRPYDLRHAAVSLWLNGGVPATEVAERAGHSVEVLLKIYAKCIDGQREIVNKKIEYLFDCAELNIGHLESNMHQVM</sequence>
<reference evidence="5" key="1">
    <citation type="submission" date="2016-10" db="EMBL/GenBank/DDBJ databases">
        <authorList>
            <person name="Varghese N."/>
            <person name="Submissions S."/>
        </authorList>
    </citation>
    <scope>NUCLEOTIDE SEQUENCE [LARGE SCALE GENOMIC DNA]</scope>
    <source>
        <strain evidence="5">CGMCC 4.3506</strain>
    </source>
</reference>
<dbReference type="GO" id="GO:0003677">
    <property type="term" value="F:DNA binding"/>
    <property type="evidence" value="ECO:0007669"/>
    <property type="project" value="InterPro"/>
</dbReference>
<dbReference type="Proteomes" id="UP000199623">
    <property type="component" value="Unassembled WGS sequence"/>
</dbReference>
<feature type="compositionally biased region" description="Basic and acidic residues" evidence="2">
    <location>
        <begin position="319"/>
        <end position="339"/>
    </location>
</feature>
<dbReference type="AlphaFoldDB" id="A0A1G7X8Q0"/>
<dbReference type="Gene3D" id="1.10.443.10">
    <property type="entry name" value="Intergrase catalytic core"/>
    <property type="match status" value="1"/>
</dbReference>
<dbReference type="PANTHER" id="PTHR30349:SF64">
    <property type="entry name" value="PROPHAGE INTEGRASE INTD-RELATED"/>
    <property type="match status" value="1"/>
</dbReference>
<protein>
    <submittedName>
        <fullName evidence="4">Site-specific recombinase XerD</fullName>
    </submittedName>
</protein>
<dbReference type="InterPro" id="IPR002104">
    <property type="entry name" value="Integrase_catalytic"/>
</dbReference>
<proteinExistence type="predicted"/>
<dbReference type="GO" id="GO:0015074">
    <property type="term" value="P:DNA integration"/>
    <property type="evidence" value="ECO:0007669"/>
    <property type="project" value="InterPro"/>
</dbReference>
<evidence type="ECO:0000256" key="2">
    <source>
        <dbReference type="SAM" id="MobiDB-lite"/>
    </source>
</evidence>
<evidence type="ECO:0000259" key="3">
    <source>
        <dbReference type="PROSITE" id="PS51898"/>
    </source>
</evidence>
<evidence type="ECO:0000313" key="4">
    <source>
        <dbReference type="EMBL" id="SDG80503.1"/>
    </source>
</evidence>
<feature type="domain" description="Tyr recombinase" evidence="3">
    <location>
        <begin position="240"/>
        <end position="457"/>
    </location>
</feature>
<keyword evidence="5" id="KW-1185">Reference proteome</keyword>
<name>A0A1G7X8Q0_9PSEU</name>
<dbReference type="SUPFAM" id="SSF56349">
    <property type="entry name" value="DNA breaking-rejoining enzymes"/>
    <property type="match status" value="1"/>
</dbReference>
<gene>
    <name evidence="4" type="ORF">SAMN05216553_111335</name>
</gene>
<dbReference type="InterPro" id="IPR013762">
    <property type="entry name" value="Integrase-like_cat_sf"/>
</dbReference>
<dbReference type="EMBL" id="FNCC01000011">
    <property type="protein sequence ID" value="SDG80503.1"/>
    <property type="molecule type" value="Genomic_DNA"/>
</dbReference>
<dbReference type="PANTHER" id="PTHR30349">
    <property type="entry name" value="PHAGE INTEGRASE-RELATED"/>
    <property type="match status" value="1"/>
</dbReference>
<dbReference type="GO" id="GO:0006310">
    <property type="term" value="P:DNA recombination"/>
    <property type="evidence" value="ECO:0007669"/>
    <property type="project" value="UniProtKB-KW"/>
</dbReference>
<dbReference type="STRING" id="200378.SAMN05216553_111335"/>